<keyword evidence="7" id="KW-1185">Reference proteome</keyword>
<evidence type="ECO:0000313" key="6">
    <source>
        <dbReference type="EMBL" id="EOY02955.1"/>
    </source>
</evidence>
<dbReference type="STRING" id="3641.A0A061ED92"/>
<feature type="domain" description="SWIM-type" evidence="5">
    <location>
        <begin position="107"/>
        <end position="139"/>
    </location>
</feature>
<accession>A0A061ED92</accession>
<protein>
    <recommendedName>
        <fullName evidence="5">SWIM-type domain-containing protein</fullName>
    </recommendedName>
</protein>
<evidence type="ECO:0000256" key="1">
    <source>
        <dbReference type="ARBA" id="ARBA00022723"/>
    </source>
</evidence>
<dbReference type="HOGENOM" id="CLU_1411070_0_0_1"/>
<gene>
    <name evidence="6" type="ORF">TCM_017349</name>
</gene>
<keyword evidence="2 4" id="KW-0863">Zinc-finger</keyword>
<dbReference type="PANTHER" id="PTHR31973:SF195">
    <property type="entry name" value="MUDR FAMILY TRANSPOSASE"/>
    <property type="match status" value="1"/>
</dbReference>
<sequence length="193" mass="22334">MRLGPERWARAPSPVRRYKLMTSNIAECINSCLRHARKMPKTVLIECIRGMFQSWFHDRHNEALNLTKPLRLWATDLLNRRFNETCHFSIQVIDWEEFQVIGGTTDIMVNLSTKTCSCGEFQTDLLPCMHAVAAISANVQPLNSARTITRLDLEWRDMRFPFARLGIPVSGTSPMTFNKVSFCRQVDEVKWET</sequence>
<evidence type="ECO:0000259" key="5">
    <source>
        <dbReference type="PROSITE" id="PS50966"/>
    </source>
</evidence>
<dbReference type="Gramene" id="EOY02955">
    <property type="protein sequence ID" value="EOY02955"/>
    <property type="gene ID" value="TCM_017349"/>
</dbReference>
<dbReference type="PROSITE" id="PS50966">
    <property type="entry name" value="ZF_SWIM"/>
    <property type="match status" value="1"/>
</dbReference>
<dbReference type="GO" id="GO:0008270">
    <property type="term" value="F:zinc ion binding"/>
    <property type="evidence" value="ECO:0007669"/>
    <property type="project" value="UniProtKB-KW"/>
</dbReference>
<dbReference type="Proteomes" id="UP000026915">
    <property type="component" value="Chromosome 4"/>
</dbReference>
<dbReference type="SMART" id="SM00575">
    <property type="entry name" value="ZnF_PMZ"/>
    <property type="match status" value="1"/>
</dbReference>
<evidence type="ECO:0000256" key="4">
    <source>
        <dbReference type="PROSITE-ProRule" id="PRU00325"/>
    </source>
</evidence>
<dbReference type="InterPro" id="IPR006564">
    <property type="entry name" value="Znf_PMZ"/>
</dbReference>
<proteinExistence type="predicted"/>
<reference evidence="6 7" key="1">
    <citation type="journal article" date="2013" name="Genome Biol.">
        <title>The genome sequence of the most widely cultivated cacao type and its use to identify candidate genes regulating pod color.</title>
        <authorList>
            <person name="Motamayor J.C."/>
            <person name="Mockaitis K."/>
            <person name="Schmutz J."/>
            <person name="Haiminen N."/>
            <person name="Iii D.L."/>
            <person name="Cornejo O."/>
            <person name="Findley S.D."/>
            <person name="Zheng P."/>
            <person name="Utro F."/>
            <person name="Royaert S."/>
            <person name="Saski C."/>
            <person name="Jenkins J."/>
            <person name="Podicheti R."/>
            <person name="Zhao M."/>
            <person name="Scheffler B.E."/>
            <person name="Stack J.C."/>
            <person name="Feltus F.A."/>
            <person name="Mustiga G.M."/>
            <person name="Amores F."/>
            <person name="Phillips W."/>
            <person name="Marelli J.P."/>
            <person name="May G.D."/>
            <person name="Shapiro H."/>
            <person name="Ma J."/>
            <person name="Bustamante C.D."/>
            <person name="Schnell R.J."/>
            <person name="Main D."/>
            <person name="Gilbert D."/>
            <person name="Parida L."/>
            <person name="Kuhn D.N."/>
        </authorList>
    </citation>
    <scope>NUCLEOTIDE SEQUENCE [LARGE SCALE GENOMIC DNA]</scope>
    <source>
        <strain evidence="7">cv. Matina 1-6</strain>
    </source>
</reference>
<dbReference type="InterPro" id="IPR007527">
    <property type="entry name" value="Znf_SWIM"/>
</dbReference>
<dbReference type="PANTHER" id="PTHR31973">
    <property type="entry name" value="POLYPROTEIN, PUTATIVE-RELATED"/>
    <property type="match status" value="1"/>
</dbReference>
<evidence type="ECO:0000256" key="2">
    <source>
        <dbReference type="ARBA" id="ARBA00022771"/>
    </source>
</evidence>
<organism evidence="6 7">
    <name type="scientific">Theobroma cacao</name>
    <name type="common">Cacao</name>
    <name type="synonym">Cocoa</name>
    <dbReference type="NCBI Taxonomy" id="3641"/>
    <lineage>
        <taxon>Eukaryota</taxon>
        <taxon>Viridiplantae</taxon>
        <taxon>Streptophyta</taxon>
        <taxon>Embryophyta</taxon>
        <taxon>Tracheophyta</taxon>
        <taxon>Spermatophyta</taxon>
        <taxon>Magnoliopsida</taxon>
        <taxon>eudicotyledons</taxon>
        <taxon>Gunneridae</taxon>
        <taxon>Pentapetalae</taxon>
        <taxon>rosids</taxon>
        <taxon>malvids</taxon>
        <taxon>Malvales</taxon>
        <taxon>Malvaceae</taxon>
        <taxon>Byttnerioideae</taxon>
        <taxon>Theobroma</taxon>
    </lineage>
</organism>
<evidence type="ECO:0000313" key="7">
    <source>
        <dbReference type="Proteomes" id="UP000026915"/>
    </source>
</evidence>
<dbReference type="EMBL" id="CM001882">
    <property type="protein sequence ID" value="EOY02955.1"/>
    <property type="molecule type" value="Genomic_DNA"/>
</dbReference>
<name>A0A061ED92_THECC</name>
<keyword evidence="1" id="KW-0479">Metal-binding</keyword>
<dbReference type="AlphaFoldDB" id="A0A061ED92"/>
<dbReference type="Pfam" id="PF04434">
    <property type="entry name" value="SWIM"/>
    <property type="match status" value="1"/>
</dbReference>
<dbReference type="OMA" id="DEVKWET"/>
<evidence type="ECO:0000256" key="3">
    <source>
        <dbReference type="ARBA" id="ARBA00022833"/>
    </source>
</evidence>
<keyword evidence="3" id="KW-0862">Zinc</keyword>
<dbReference type="InParanoid" id="A0A061ED92"/>